<keyword evidence="3" id="KW-1185">Reference proteome</keyword>
<comment type="caution">
    <text evidence="2">The sequence shown here is derived from an EMBL/GenBank/DDBJ whole genome shotgun (WGS) entry which is preliminary data.</text>
</comment>
<evidence type="ECO:0000313" key="3">
    <source>
        <dbReference type="Proteomes" id="UP001365128"/>
    </source>
</evidence>
<reference evidence="2 3" key="1">
    <citation type="submission" date="2024-04" db="EMBL/GenBank/DDBJ databases">
        <title>Phyllosticta paracitricarpa is synonymous to the EU quarantine fungus P. citricarpa based on phylogenomic analyses.</title>
        <authorList>
            <consortium name="Lawrence Berkeley National Laboratory"/>
            <person name="Van Ingen-Buijs V.A."/>
            <person name="Van Westerhoven A.C."/>
            <person name="Haridas S."/>
            <person name="Skiadas P."/>
            <person name="Martin F."/>
            <person name="Groenewald J.Z."/>
            <person name="Crous P.W."/>
            <person name="Seidl M.F."/>
        </authorList>
    </citation>
    <scope>NUCLEOTIDE SEQUENCE [LARGE SCALE GENOMIC DNA]</scope>
    <source>
        <strain evidence="2 3">CBS 122670</strain>
    </source>
</reference>
<gene>
    <name evidence="2" type="ORF">IWX46DRAFT_418954</name>
</gene>
<evidence type="ECO:0000256" key="1">
    <source>
        <dbReference type="SAM" id="MobiDB-lite"/>
    </source>
</evidence>
<name>A0ABR1MIU2_9PEZI</name>
<protein>
    <submittedName>
        <fullName evidence="2">Uncharacterized protein</fullName>
    </submittedName>
</protein>
<proteinExistence type="predicted"/>
<sequence length="111" mass="11577">MLAWSRVLAGTGLSHLAISGVEPRGEQHSTRLGRECFMQSLLGLPPPVTSLLSGCGRAPPRASSHPQSKCRPQRVSNAKASEKLGLQSPDHAVSKRNDSAGPVLVVGTGGM</sequence>
<dbReference type="EMBL" id="JBBPDW010000007">
    <property type="protein sequence ID" value="KAK7550679.1"/>
    <property type="molecule type" value="Genomic_DNA"/>
</dbReference>
<accession>A0ABR1MIU2</accession>
<feature type="region of interest" description="Disordered" evidence="1">
    <location>
        <begin position="53"/>
        <end position="111"/>
    </location>
</feature>
<organism evidence="2 3">
    <name type="scientific">Phyllosticta citricarpa</name>
    <dbReference type="NCBI Taxonomy" id="55181"/>
    <lineage>
        <taxon>Eukaryota</taxon>
        <taxon>Fungi</taxon>
        <taxon>Dikarya</taxon>
        <taxon>Ascomycota</taxon>
        <taxon>Pezizomycotina</taxon>
        <taxon>Dothideomycetes</taxon>
        <taxon>Dothideomycetes incertae sedis</taxon>
        <taxon>Botryosphaeriales</taxon>
        <taxon>Phyllostictaceae</taxon>
        <taxon>Phyllosticta</taxon>
    </lineage>
</organism>
<dbReference type="Proteomes" id="UP001365128">
    <property type="component" value="Unassembled WGS sequence"/>
</dbReference>
<evidence type="ECO:0000313" key="2">
    <source>
        <dbReference type="EMBL" id="KAK7550679.1"/>
    </source>
</evidence>